<dbReference type="Gene3D" id="1.20.1530.10">
    <property type="entry name" value="Na+/H+ antiporter like domain"/>
    <property type="match status" value="1"/>
</dbReference>
<dbReference type="InterPro" id="IPR004670">
    <property type="entry name" value="NhaA"/>
</dbReference>
<feature type="transmembrane region" description="Helical" evidence="6">
    <location>
        <begin position="355"/>
        <end position="379"/>
    </location>
</feature>
<dbReference type="PANTHER" id="PTHR30341:SF0">
    <property type="entry name" value="NA(+)_H(+) ANTIPORTER NHAA"/>
    <property type="match status" value="1"/>
</dbReference>
<dbReference type="InterPro" id="IPR023171">
    <property type="entry name" value="Na/H_antiporter_dom_sf"/>
</dbReference>
<gene>
    <name evidence="6 7" type="primary">nhaA</name>
    <name evidence="7" type="ORF">ACFFUT_01110</name>
</gene>
<evidence type="ECO:0000256" key="1">
    <source>
        <dbReference type="ARBA" id="ARBA00004429"/>
    </source>
</evidence>
<dbReference type="PANTHER" id="PTHR30341">
    <property type="entry name" value="SODIUM ION/PROTON ANTIPORTER NHAA-RELATED"/>
    <property type="match status" value="1"/>
</dbReference>
<evidence type="ECO:0000256" key="2">
    <source>
        <dbReference type="ARBA" id="ARBA00022475"/>
    </source>
</evidence>
<feature type="transmembrane region" description="Helical" evidence="6">
    <location>
        <begin position="255"/>
        <end position="273"/>
    </location>
</feature>
<comment type="catalytic activity">
    <reaction evidence="6">
        <text>Na(+)(in) + 2 H(+)(out) = Na(+)(out) + 2 H(+)(in)</text>
        <dbReference type="Rhea" id="RHEA:29251"/>
        <dbReference type="ChEBI" id="CHEBI:15378"/>
        <dbReference type="ChEBI" id="CHEBI:29101"/>
    </reaction>
</comment>
<feature type="transmembrane region" description="Helical" evidence="6">
    <location>
        <begin position="55"/>
        <end position="73"/>
    </location>
</feature>
<keyword evidence="4 6" id="KW-1133">Transmembrane helix</keyword>
<reference evidence="7 8" key="1">
    <citation type="submission" date="2024-09" db="EMBL/GenBank/DDBJ databases">
        <authorList>
            <person name="Sun Q."/>
            <person name="Mori K."/>
        </authorList>
    </citation>
    <scope>NUCLEOTIDE SEQUENCE [LARGE SCALE GENOMIC DNA]</scope>
    <source>
        <strain evidence="7 8">CECT 8726</strain>
    </source>
</reference>
<evidence type="ECO:0000256" key="5">
    <source>
        <dbReference type="ARBA" id="ARBA00023136"/>
    </source>
</evidence>
<dbReference type="NCBIfam" id="TIGR00773">
    <property type="entry name" value="NhaA"/>
    <property type="match status" value="1"/>
</dbReference>
<evidence type="ECO:0000313" key="7">
    <source>
        <dbReference type="EMBL" id="MFB9230381.1"/>
    </source>
</evidence>
<dbReference type="EMBL" id="JBHMEA010000007">
    <property type="protein sequence ID" value="MFB9230381.1"/>
    <property type="molecule type" value="Genomic_DNA"/>
</dbReference>
<dbReference type="RefSeq" id="WP_246531581.1">
    <property type="nucleotide sequence ID" value="NZ_JAGFNU010000001.1"/>
</dbReference>
<comment type="similarity">
    <text evidence="6">Belongs to the NhaA Na(+)/H(+) (TC 2.A.33) antiporter family.</text>
</comment>
<dbReference type="Proteomes" id="UP001589683">
    <property type="component" value="Unassembled WGS sequence"/>
</dbReference>
<comment type="function">
    <text evidence="6">Na(+)/H(+) antiporter that extrudes sodium in exchange for external protons.</text>
</comment>
<dbReference type="Pfam" id="PF06965">
    <property type="entry name" value="Na_H_antiport_1"/>
    <property type="match status" value="1"/>
</dbReference>
<evidence type="ECO:0000256" key="6">
    <source>
        <dbReference type="HAMAP-Rule" id="MF_01844"/>
    </source>
</evidence>
<dbReference type="NCBIfam" id="NF007111">
    <property type="entry name" value="PRK09560.1"/>
    <property type="match status" value="1"/>
</dbReference>
<keyword evidence="2 6" id="KW-1003">Cell membrane</keyword>
<feature type="transmembrane region" description="Helical" evidence="6">
    <location>
        <begin position="285"/>
        <end position="309"/>
    </location>
</feature>
<feature type="transmembrane region" description="Helical" evidence="6">
    <location>
        <begin position="204"/>
        <end position="235"/>
    </location>
</feature>
<keyword evidence="3 6" id="KW-0812">Transmembrane</keyword>
<name>A0ABV5JA95_9RHOB</name>
<feature type="transmembrane region" description="Helical" evidence="6">
    <location>
        <begin position="152"/>
        <end position="171"/>
    </location>
</feature>
<keyword evidence="6" id="KW-0050">Antiport</keyword>
<proteinExistence type="inferred from homology"/>
<feature type="transmembrane region" description="Helical" evidence="6">
    <location>
        <begin position="177"/>
        <end position="197"/>
    </location>
</feature>
<evidence type="ECO:0000256" key="3">
    <source>
        <dbReference type="ARBA" id="ARBA00022692"/>
    </source>
</evidence>
<feature type="transmembrane region" description="Helical" evidence="6">
    <location>
        <begin position="94"/>
        <end position="116"/>
    </location>
</feature>
<evidence type="ECO:0000256" key="4">
    <source>
        <dbReference type="ARBA" id="ARBA00022989"/>
    </source>
</evidence>
<comment type="caution">
    <text evidence="7">The sequence shown here is derived from an EMBL/GenBank/DDBJ whole genome shotgun (WGS) entry which is preliminary data.</text>
</comment>
<accession>A0ABV5JA95</accession>
<dbReference type="HAMAP" id="MF_01844">
    <property type="entry name" value="NhaA"/>
    <property type="match status" value="1"/>
</dbReference>
<feature type="transmembrane region" description="Helical" evidence="6">
    <location>
        <begin position="122"/>
        <end position="140"/>
    </location>
</feature>
<keyword evidence="6" id="KW-0813">Transport</keyword>
<keyword evidence="6" id="KW-0915">Sodium</keyword>
<feature type="transmembrane region" description="Helical" evidence="6">
    <location>
        <begin position="329"/>
        <end position="348"/>
    </location>
</feature>
<sequence>MKNLNKDAIAGLLLAFAAVLGLLSENISFLRPFYDLFLNANVTVAVGDAGISKPLLLWINDGLMAVFFLFVALEIKCQILEGSLSSWKRAALPFYGAIGGITIPALVFLSVVGWSSVEARGWAIPAATDIAFALGVLSLFGSRVPVELKTFLLALAIVDDLAAILIIALFYTSKLSIMALSLAFLVGFALILLNLFGVKRFTPYVLLGVILWVCVLNSGVHATLAGVAIGFAIPLERDEKGRSPAISAEHGLHGWVTYMVMPLFAFANAGVPLEGLNFDLLTQPLTLAIILGLFIGKQVGVFGAAWAAIRFGLAEAPRSASMLQLYGVSLLSGIGFTMSLFIGALAFIDAEHQSLVRIGVIVGSILSGVTGALVLYIAGREPAYEMQKS</sequence>
<keyword evidence="6" id="KW-0406">Ion transport</keyword>
<keyword evidence="6" id="KW-0739">Sodium transport</keyword>
<evidence type="ECO:0000313" key="8">
    <source>
        <dbReference type="Proteomes" id="UP001589683"/>
    </source>
</evidence>
<protein>
    <recommendedName>
        <fullName evidence="6">Na(+)/H(+) antiporter NhaA</fullName>
    </recommendedName>
    <alternativeName>
        <fullName evidence="6">Sodium/proton antiporter NhaA</fullName>
    </alternativeName>
</protein>
<comment type="subcellular location">
    <subcellularLocation>
        <location evidence="1">Cell inner membrane</location>
        <topology evidence="1">Multi-pass membrane protein</topology>
    </subcellularLocation>
    <subcellularLocation>
        <location evidence="6">Cell membrane</location>
        <topology evidence="6">Multi-pass membrane protein</topology>
    </subcellularLocation>
</comment>
<keyword evidence="5 6" id="KW-0472">Membrane</keyword>
<keyword evidence="8" id="KW-1185">Reference proteome</keyword>
<dbReference type="NCBIfam" id="NF007112">
    <property type="entry name" value="PRK09561.1"/>
    <property type="match status" value="1"/>
</dbReference>
<organism evidence="7 8">
    <name type="scientific">Pseudohalocynthiibacter aestuariivivens</name>
    <dbReference type="NCBI Taxonomy" id="1591409"/>
    <lineage>
        <taxon>Bacteria</taxon>
        <taxon>Pseudomonadati</taxon>
        <taxon>Pseudomonadota</taxon>
        <taxon>Alphaproteobacteria</taxon>
        <taxon>Rhodobacterales</taxon>
        <taxon>Paracoccaceae</taxon>
        <taxon>Pseudohalocynthiibacter</taxon>
    </lineage>
</organism>